<protein>
    <submittedName>
        <fullName evidence="2">Uncharacterized protein</fullName>
    </submittedName>
</protein>
<feature type="non-terminal residue" evidence="2">
    <location>
        <position position="32"/>
    </location>
</feature>
<evidence type="ECO:0000313" key="3">
    <source>
        <dbReference type="Proteomes" id="UP000186817"/>
    </source>
</evidence>
<proteinExistence type="predicted"/>
<evidence type="ECO:0000313" key="2">
    <source>
        <dbReference type="EMBL" id="OLP74362.1"/>
    </source>
</evidence>
<reference evidence="2 3" key="1">
    <citation type="submission" date="2016-02" db="EMBL/GenBank/DDBJ databases">
        <title>Genome analysis of coral dinoflagellate symbionts highlights evolutionary adaptations to a symbiotic lifestyle.</title>
        <authorList>
            <person name="Aranda M."/>
            <person name="Li Y."/>
            <person name="Liew Y.J."/>
            <person name="Baumgarten S."/>
            <person name="Simakov O."/>
            <person name="Wilson M."/>
            <person name="Piel J."/>
            <person name="Ashoor H."/>
            <person name="Bougouffa S."/>
            <person name="Bajic V.B."/>
            <person name="Ryu T."/>
            <person name="Ravasi T."/>
            <person name="Bayer T."/>
            <person name="Micklem G."/>
            <person name="Kim H."/>
            <person name="Bhak J."/>
            <person name="Lajeunesse T.C."/>
            <person name="Voolstra C.R."/>
        </authorList>
    </citation>
    <scope>NUCLEOTIDE SEQUENCE [LARGE SCALE GENOMIC DNA]</scope>
    <source>
        <strain evidence="2 3">CCMP2467</strain>
    </source>
</reference>
<evidence type="ECO:0000256" key="1">
    <source>
        <dbReference type="SAM" id="MobiDB-lite"/>
    </source>
</evidence>
<accession>A0A1Q9BUL9</accession>
<sequence length="32" mass="3169">MVEEASLPSPITIADSVGPAGSTPELASAKLE</sequence>
<gene>
    <name evidence="2" type="ORF">AK812_SmicGene46120</name>
</gene>
<dbReference type="Proteomes" id="UP000186817">
    <property type="component" value="Unassembled WGS sequence"/>
</dbReference>
<organism evidence="2 3">
    <name type="scientific">Symbiodinium microadriaticum</name>
    <name type="common">Dinoflagellate</name>
    <name type="synonym">Zooxanthella microadriatica</name>
    <dbReference type="NCBI Taxonomy" id="2951"/>
    <lineage>
        <taxon>Eukaryota</taxon>
        <taxon>Sar</taxon>
        <taxon>Alveolata</taxon>
        <taxon>Dinophyceae</taxon>
        <taxon>Suessiales</taxon>
        <taxon>Symbiodiniaceae</taxon>
        <taxon>Symbiodinium</taxon>
    </lineage>
</organism>
<comment type="caution">
    <text evidence="2">The sequence shown here is derived from an EMBL/GenBank/DDBJ whole genome shotgun (WGS) entry which is preliminary data.</text>
</comment>
<keyword evidence="3" id="KW-1185">Reference proteome</keyword>
<name>A0A1Q9BUL9_SYMMI</name>
<dbReference type="AlphaFoldDB" id="A0A1Q9BUL9"/>
<dbReference type="EMBL" id="LSRX01003847">
    <property type="protein sequence ID" value="OLP74362.1"/>
    <property type="molecule type" value="Genomic_DNA"/>
</dbReference>
<feature type="region of interest" description="Disordered" evidence="1">
    <location>
        <begin position="1"/>
        <end position="32"/>
    </location>
</feature>